<dbReference type="Proteomes" id="UP001519332">
    <property type="component" value="Unassembled WGS sequence"/>
</dbReference>
<comment type="caution">
    <text evidence="1">The sequence shown here is derived from an EMBL/GenBank/DDBJ whole genome shotgun (WGS) entry which is preliminary data.</text>
</comment>
<evidence type="ECO:0000313" key="2">
    <source>
        <dbReference type="Proteomes" id="UP001519332"/>
    </source>
</evidence>
<sequence>MSNGSAKRVQYQDHQILRLQDFTDEQDYHVAMRRRHNLSGHAWGIASGLDVILDNGNLFVQPGFAVDGYGRELVLATRIQVSSIELRTDGQFTYDLYLCYREKSTDPAQAAFDATKRDTRWTEHPDIFVNDVPQPSVAQDPDHPPTVPACDWSFDATRPPPPADKPWPVFLARITTHPTDPPSFTVDSGHRRYVRVIAARVENPRKTTVVNVGLKQFSVEVGKSRTKKTKVFTASAEGVAVTDGLKVAGGLTIDSGPLQFAKPAGTPIPSDAQPWRMYRAETGYRELRVELPAEEDGDGPNTLAIGAWSQQEQKFLPCLTVASDHTVTVDGTLVVRGTIDGVPGGGAAQDENLPLAMAALLAAADDTLAAMAIGLVQNYPETAKTLAGKLSAPVLAAGLAQNPAAVSEFADELVRNHPAVVQALRVALNRET</sequence>
<keyword evidence="2" id="KW-1185">Reference proteome</keyword>
<gene>
    <name evidence="1" type="ORF">JOF56_009270</name>
</gene>
<proteinExistence type="predicted"/>
<accession>A0ABS4TWW2</accession>
<name>A0ABS4TWW2_9PSEU</name>
<protein>
    <submittedName>
        <fullName evidence="1">Uncharacterized protein</fullName>
    </submittedName>
</protein>
<organism evidence="1 2">
    <name type="scientific">Kibdelosporangium banguiense</name>
    <dbReference type="NCBI Taxonomy" id="1365924"/>
    <lineage>
        <taxon>Bacteria</taxon>
        <taxon>Bacillati</taxon>
        <taxon>Actinomycetota</taxon>
        <taxon>Actinomycetes</taxon>
        <taxon>Pseudonocardiales</taxon>
        <taxon>Pseudonocardiaceae</taxon>
        <taxon>Kibdelosporangium</taxon>
    </lineage>
</organism>
<dbReference type="RefSeq" id="WP_209645787.1">
    <property type="nucleotide sequence ID" value="NZ_JAGINW010000001.1"/>
</dbReference>
<dbReference type="EMBL" id="JAGINW010000001">
    <property type="protein sequence ID" value="MBP2328885.1"/>
    <property type="molecule type" value="Genomic_DNA"/>
</dbReference>
<reference evidence="1 2" key="1">
    <citation type="submission" date="2021-03" db="EMBL/GenBank/DDBJ databases">
        <title>Sequencing the genomes of 1000 actinobacteria strains.</title>
        <authorList>
            <person name="Klenk H.-P."/>
        </authorList>
    </citation>
    <scope>NUCLEOTIDE SEQUENCE [LARGE SCALE GENOMIC DNA]</scope>
    <source>
        <strain evidence="1 2">DSM 46670</strain>
    </source>
</reference>
<evidence type="ECO:0000313" key="1">
    <source>
        <dbReference type="EMBL" id="MBP2328885.1"/>
    </source>
</evidence>